<evidence type="ECO:0000313" key="2">
    <source>
        <dbReference type="Proteomes" id="UP001056120"/>
    </source>
</evidence>
<comment type="caution">
    <text evidence="1">The sequence shown here is derived from an EMBL/GenBank/DDBJ whole genome shotgun (WGS) entry which is preliminary data.</text>
</comment>
<reference evidence="1 2" key="2">
    <citation type="journal article" date="2022" name="Mol. Ecol. Resour.">
        <title>The genomes of chicory, endive, great burdock and yacon provide insights into Asteraceae paleo-polyploidization history and plant inulin production.</title>
        <authorList>
            <person name="Fan W."/>
            <person name="Wang S."/>
            <person name="Wang H."/>
            <person name="Wang A."/>
            <person name="Jiang F."/>
            <person name="Liu H."/>
            <person name="Zhao H."/>
            <person name="Xu D."/>
            <person name="Zhang Y."/>
        </authorList>
    </citation>
    <scope>NUCLEOTIDE SEQUENCE [LARGE SCALE GENOMIC DNA]</scope>
    <source>
        <strain evidence="2">cv. Yunnan</strain>
        <tissue evidence="1">Leaves</tissue>
    </source>
</reference>
<organism evidence="1 2">
    <name type="scientific">Smallanthus sonchifolius</name>
    <dbReference type="NCBI Taxonomy" id="185202"/>
    <lineage>
        <taxon>Eukaryota</taxon>
        <taxon>Viridiplantae</taxon>
        <taxon>Streptophyta</taxon>
        <taxon>Embryophyta</taxon>
        <taxon>Tracheophyta</taxon>
        <taxon>Spermatophyta</taxon>
        <taxon>Magnoliopsida</taxon>
        <taxon>eudicotyledons</taxon>
        <taxon>Gunneridae</taxon>
        <taxon>Pentapetalae</taxon>
        <taxon>asterids</taxon>
        <taxon>campanulids</taxon>
        <taxon>Asterales</taxon>
        <taxon>Asteraceae</taxon>
        <taxon>Asteroideae</taxon>
        <taxon>Heliantheae alliance</taxon>
        <taxon>Millerieae</taxon>
        <taxon>Smallanthus</taxon>
    </lineage>
</organism>
<dbReference type="Proteomes" id="UP001056120">
    <property type="component" value="Linkage Group LG10"/>
</dbReference>
<dbReference type="EMBL" id="CM042027">
    <property type="protein sequence ID" value="KAI3802572.1"/>
    <property type="molecule type" value="Genomic_DNA"/>
</dbReference>
<evidence type="ECO:0000313" key="1">
    <source>
        <dbReference type="EMBL" id="KAI3802572.1"/>
    </source>
</evidence>
<proteinExistence type="predicted"/>
<reference evidence="2" key="1">
    <citation type="journal article" date="2022" name="Mol. Ecol. Resour.">
        <title>The genomes of chicory, endive, great burdock and yacon provide insights into Asteraceae palaeo-polyploidization history and plant inulin production.</title>
        <authorList>
            <person name="Fan W."/>
            <person name="Wang S."/>
            <person name="Wang H."/>
            <person name="Wang A."/>
            <person name="Jiang F."/>
            <person name="Liu H."/>
            <person name="Zhao H."/>
            <person name="Xu D."/>
            <person name="Zhang Y."/>
        </authorList>
    </citation>
    <scope>NUCLEOTIDE SEQUENCE [LARGE SCALE GENOMIC DNA]</scope>
    <source>
        <strain evidence="2">cv. Yunnan</strain>
    </source>
</reference>
<protein>
    <submittedName>
        <fullName evidence="1">Uncharacterized protein</fullName>
    </submittedName>
</protein>
<keyword evidence="2" id="KW-1185">Reference proteome</keyword>
<gene>
    <name evidence="1" type="ORF">L1987_30710</name>
</gene>
<name>A0ACB9I690_9ASTR</name>
<accession>A0ACB9I690</accession>
<sequence>MKTSREIIKRIQWQKKRASIEPWRSNHTASITEFPSIEPSDNQLLIQSLEECKISRNSTAVIGTHARMIKLGYETCPSLTSLLVTAYISFNNLNFARQLLNEVPHWKFKLVSSNLIISSLMKMGDVDIAKKVFVKMPKRDLVTWNSMIGGFVRNARFDEAFRFFRKMLSSNMEPDKFTFSSVITSCGRVGALDQAKWVHGLLTEKGIELNFILSSALIDMYSKCGRIETAKSIFEKVRRDDVSVWNAMINGLAMHGLAMDAIATFLKMEDENILPDSITFVGILTACSHCGLTQQGREYFNLMRTKYAIEPQLEHYGSMVDLFGRAGLLKEAYEVIKGMPMDPDVVIWRAFLSACRTHRNPSLGEVAVSKISHLGSGDYVLLSNTYCSVSKWDTAENLRHVMRQKGVNKSRGKSWIEFGGVIHQFKSGDKSHPETESIYKILEGLIGRVRDEGFKPVTELVLMDISDEEKEGNLNYHSEKLALAYGILKSSPGSEIRVSKNLRICIDCHSWMKLVSKVLKRVIIVRDRIRFHRIEDGLCTCGDYW</sequence>